<proteinExistence type="predicted"/>
<feature type="region of interest" description="Disordered" evidence="1">
    <location>
        <begin position="94"/>
        <end position="115"/>
    </location>
</feature>
<reference evidence="2 3" key="1">
    <citation type="submission" date="2019-11" db="EMBL/GenBank/DDBJ databases">
        <title>Whole-genome sequence of Rhodoplanes serenus DSM 18633, type strain.</title>
        <authorList>
            <person name="Kyndt J.A."/>
            <person name="Meyer T.E."/>
        </authorList>
    </citation>
    <scope>NUCLEOTIDE SEQUENCE [LARGE SCALE GENOMIC DNA]</scope>
    <source>
        <strain evidence="2 3">DSM 18633</strain>
    </source>
</reference>
<gene>
    <name evidence="2" type="ORF">GJ689_19340</name>
</gene>
<evidence type="ECO:0008006" key="4">
    <source>
        <dbReference type="Google" id="ProtNLM"/>
    </source>
</evidence>
<feature type="compositionally biased region" description="Gly residues" evidence="1">
    <location>
        <begin position="100"/>
        <end position="115"/>
    </location>
</feature>
<organism evidence="2 3">
    <name type="scientific">Rhodoplanes serenus</name>
    <dbReference type="NCBI Taxonomy" id="200615"/>
    <lineage>
        <taxon>Bacteria</taxon>
        <taxon>Pseudomonadati</taxon>
        <taxon>Pseudomonadota</taxon>
        <taxon>Alphaproteobacteria</taxon>
        <taxon>Hyphomicrobiales</taxon>
        <taxon>Nitrobacteraceae</taxon>
        <taxon>Rhodoplanes</taxon>
    </lineage>
</organism>
<evidence type="ECO:0000256" key="1">
    <source>
        <dbReference type="SAM" id="MobiDB-lite"/>
    </source>
</evidence>
<dbReference type="RefSeq" id="WP_155480817.1">
    <property type="nucleotide sequence ID" value="NZ_WNKV01000016.1"/>
</dbReference>
<accession>A0A9X4XNG1</accession>
<evidence type="ECO:0000313" key="3">
    <source>
        <dbReference type="Proteomes" id="UP000438991"/>
    </source>
</evidence>
<dbReference type="Proteomes" id="UP000438991">
    <property type="component" value="Unassembled WGS sequence"/>
</dbReference>
<evidence type="ECO:0000313" key="2">
    <source>
        <dbReference type="EMBL" id="MTW18360.1"/>
    </source>
</evidence>
<dbReference type="EMBL" id="WNKV01000016">
    <property type="protein sequence ID" value="MTW18360.1"/>
    <property type="molecule type" value="Genomic_DNA"/>
</dbReference>
<dbReference type="AlphaFoldDB" id="A0A9X4XNG1"/>
<protein>
    <recommendedName>
        <fullName evidence="4">Host specificity protein</fullName>
    </recommendedName>
</protein>
<name>A0A9X4XNG1_9BRAD</name>
<comment type="caution">
    <text evidence="2">The sequence shown here is derived from an EMBL/GenBank/DDBJ whole genome shotgun (WGS) entry which is preliminary data.</text>
</comment>
<sequence length="217" mass="22425">MARLALSIGGMVLGNLLLPGIGSSIGGMLGAYVGGLVDQQLFGEQEKGQTVTGPRLQDLRVQSSGYGSVIPRVYGKARLSGNVIWMRGFHEETRTETQTVGGGSGGGKGGGGGGGGSQTMTTVSYVYFVDLAVGLCEGPIASVDRAFADGNALGSEHYTARRDYLGTAGQMPDPLIQATQGAASTPAHRGLAYVVFERLAITPFGNRLPNLSFELLA</sequence>